<gene>
    <name evidence="9" type="ORF">RIMI_LOCUS2340167</name>
</gene>
<evidence type="ECO:0000256" key="7">
    <source>
        <dbReference type="ARBA" id="ARBA00023136"/>
    </source>
</evidence>
<evidence type="ECO:0000256" key="3">
    <source>
        <dbReference type="ARBA" id="ARBA00022475"/>
    </source>
</evidence>
<dbReference type="InterPro" id="IPR006187">
    <property type="entry name" value="Claudin"/>
</dbReference>
<keyword evidence="6 8" id="KW-1133">Transmembrane helix</keyword>
<name>A0ABN9KZC7_9NEOB</name>
<dbReference type="EMBL" id="CAUEEQ010003247">
    <property type="protein sequence ID" value="CAJ0924735.1"/>
    <property type="molecule type" value="Genomic_DNA"/>
</dbReference>
<evidence type="ECO:0000313" key="10">
    <source>
        <dbReference type="Proteomes" id="UP001176940"/>
    </source>
</evidence>
<organism evidence="9 10">
    <name type="scientific">Ranitomeya imitator</name>
    <name type="common">mimic poison frog</name>
    <dbReference type="NCBI Taxonomy" id="111125"/>
    <lineage>
        <taxon>Eukaryota</taxon>
        <taxon>Metazoa</taxon>
        <taxon>Chordata</taxon>
        <taxon>Craniata</taxon>
        <taxon>Vertebrata</taxon>
        <taxon>Euteleostomi</taxon>
        <taxon>Amphibia</taxon>
        <taxon>Batrachia</taxon>
        <taxon>Anura</taxon>
        <taxon>Neobatrachia</taxon>
        <taxon>Hyloidea</taxon>
        <taxon>Dendrobatidae</taxon>
        <taxon>Dendrobatinae</taxon>
        <taxon>Ranitomeya</taxon>
    </lineage>
</organism>
<dbReference type="Gene3D" id="1.20.140.150">
    <property type="match status" value="1"/>
</dbReference>
<dbReference type="InterPro" id="IPR004031">
    <property type="entry name" value="PMP22/EMP/MP20/Claudin"/>
</dbReference>
<proteinExistence type="inferred from homology"/>
<evidence type="ECO:0000256" key="4">
    <source>
        <dbReference type="ARBA" id="ARBA00022692"/>
    </source>
</evidence>
<evidence type="ECO:0000256" key="6">
    <source>
        <dbReference type="ARBA" id="ARBA00022989"/>
    </source>
</evidence>
<evidence type="ECO:0000256" key="5">
    <source>
        <dbReference type="ARBA" id="ARBA00022949"/>
    </source>
</evidence>
<dbReference type="Pfam" id="PF00822">
    <property type="entry name" value="PMP22_Claudin"/>
    <property type="match status" value="1"/>
</dbReference>
<keyword evidence="3 8" id="KW-1003">Cell membrane</keyword>
<evidence type="ECO:0000256" key="8">
    <source>
        <dbReference type="RuleBase" id="RU060637"/>
    </source>
</evidence>
<comment type="similarity">
    <text evidence="1 8">Belongs to the claudin family.</text>
</comment>
<comment type="caution">
    <text evidence="9">The sequence shown here is derived from an EMBL/GenBank/DDBJ whole genome shotgun (WGS) entry which is preliminary data.</text>
</comment>
<keyword evidence="5 8" id="KW-0965">Cell junction</keyword>
<feature type="transmembrane region" description="Helical" evidence="8">
    <location>
        <begin position="94"/>
        <end position="120"/>
    </location>
</feature>
<keyword evidence="2 8" id="KW-0796">Tight junction</keyword>
<comment type="subcellular location">
    <subcellularLocation>
        <location evidence="8">Cell junction</location>
        <location evidence="8">Tight junction</location>
    </subcellularLocation>
    <subcellularLocation>
        <location evidence="8">Cell membrane</location>
        <topology evidence="8">Multi-pass membrane protein</topology>
    </subcellularLocation>
</comment>
<dbReference type="InterPro" id="IPR017974">
    <property type="entry name" value="Claudin_CS"/>
</dbReference>
<protein>
    <recommendedName>
        <fullName evidence="8">Claudin</fullName>
    </recommendedName>
</protein>
<evidence type="ECO:0000256" key="1">
    <source>
        <dbReference type="ARBA" id="ARBA00008295"/>
    </source>
</evidence>
<sequence length="243" mass="27196">MAYYVVQLIAIVLGAIGMVLTVAVTSMIQWRASYMVEGNAANCDKRIDGQWLSRWDGLWLTCVTKNENSMHCNPYDSLVIITTDLKVGRVLMSFAVVISIISFIIAVVSLICIGCCRLARGGRYCLLLTAGIGFIIAGILVLIPIVWTTASIIRDINNPVCKTMQRIEIGEAVFLGWPTMFFLLVAGAIFCWYQPCEDEEECEEDRCKTVYSSQTSLPRPVYVPCKTQEKSKNPTMYSRSQYI</sequence>
<keyword evidence="4 8" id="KW-0812">Transmembrane</keyword>
<accession>A0ABN9KZC7</accession>
<dbReference type="PRINTS" id="PR01077">
    <property type="entry name" value="CLAUDIN"/>
</dbReference>
<feature type="transmembrane region" description="Helical" evidence="8">
    <location>
        <begin position="174"/>
        <end position="195"/>
    </location>
</feature>
<feature type="transmembrane region" description="Helical" evidence="8">
    <location>
        <begin position="6"/>
        <end position="28"/>
    </location>
</feature>
<dbReference type="Proteomes" id="UP001176940">
    <property type="component" value="Unassembled WGS sequence"/>
</dbReference>
<dbReference type="PANTHER" id="PTHR12002">
    <property type="entry name" value="CLAUDIN"/>
    <property type="match status" value="1"/>
</dbReference>
<evidence type="ECO:0000313" key="9">
    <source>
        <dbReference type="EMBL" id="CAJ0924735.1"/>
    </source>
</evidence>
<reference evidence="9" key="1">
    <citation type="submission" date="2023-07" db="EMBL/GenBank/DDBJ databases">
        <authorList>
            <person name="Stuckert A."/>
        </authorList>
    </citation>
    <scope>NUCLEOTIDE SEQUENCE</scope>
</reference>
<feature type="transmembrane region" description="Helical" evidence="8">
    <location>
        <begin position="126"/>
        <end position="153"/>
    </location>
</feature>
<keyword evidence="10" id="KW-1185">Reference proteome</keyword>
<comment type="function">
    <text evidence="8">Claudins function as major constituents of the tight junction complexes that regulate the permeability of epithelia.</text>
</comment>
<evidence type="ECO:0000256" key="2">
    <source>
        <dbReference type="ARBA" id="ARBA00022427"/>
    </source>
</evidence>
<keyword evidence="7 8" id="KW-0472">Membrane</keyword>
<dbReference type="PROSITE" id="PS01346">
    <property type="entry name" value="CLAUDIN"/>
    <property type="match status" value="1"/>
</dbReference>